<sequence>MTGFLLLGTKGLPDRCIDPKRILLLTTISMLEGVKQIAAMPTPSTGVKHHHAQWSQFDERPCIVEGGMIW</sequence>
<reference evidence="2" key="1">
    <citation type="journal article" date="2017" name="Cell">
        <title>Insights into land plant evolution garnered from the Marchantia polymorpha genome.</title>
        <authorList>
            <person name="Bowman J.L."/>
            <person name="Kohchi T."/>
            <person name="Yamato K.T."/>
            <person name="Jenkins J."/>
            <person name="Shu S."/>
            <person name="Ishizaki K."/>
            <person name="Yamaoka S."/>
            <person name="Nishihama R."/>
            <person name="Nakamura Y."/>
            <person name="Berger F."/>
            <person name="Adam C."/>
            <person name="Aki S.S."/>
            <person name="Althoff F."/>
            <person name="Araki T."/>
            <person name="Arteaga-Vazquez M.A."/>
            <person name="Balasubrmanian S."/>
            <person name="Barry K."/>
            <person name="Bauer D."/>
            <person name="Boehm C.R."/>
            <person name="Briginshaw L."/>
            <person name="Caballero-Perez J."/>
            <person name="Catarino B."/>
            <person name="Chen F."/>
            <person name="Chiyoda S."/>
            <person name="Chovatia M."/>
            <person name="Davies K.M."/>
            <person name="Delmans M."/>
            <person name="Demura T."/>
            <person name="Dierschke T."/>
            <person name="Dolan L."/>
            <person name="Dorantes-Acosta A.E."/>
            <person name="Eklund D.M."/>
            <person name="Florent S.N."/>
            <person name="Flores-Sandoval E."/>
            <person name="Fujiyama A."/>
            <person name="Fukuzawa H."/>
            <person name="Galik B."/>
            <person name="Grimanelli D."/>
            <person name="Grimwood J."/>
            <person name="Grossniklaus U."/>
            <person name="Hamada T."/>
            <person name="Haseloff J."/>
            <person name="Hetherington A.J."/>
            <person name="Higo A."/>
            <person name="Hirakawa Y."/>
            <person name="Hundley H.N."/>
            <person name="Ikeda Y."/>
            <person name="Inoue K."/>
            <person name="Inoue S.I."/>
            <person name="Ishida S."/>
            <person name="Jia Q."/>
            <person name="Kakita M."/>
            <person name="Kanazawa T."/>
            <person name="Kawai Y."/>
            <person name="Kawashima T."/>
            <person name="Kennedy M."/>
            <person name="Kinose K."/>
            <person name="Kinoshita T."/>
            <person name="Kohara Y."/>
            <person name="Koide E."/>
            <person name="Komatsu K."/>
            <person name="Kopischke S."/>
            <person name="Kubo M."/>
            <person name="Kyozuka J."/>
            <person name="Lagercrantz U."/>
            <person name="Lin S.S."/>
            <person name="Lindquist E."/>
            <person name="Lipzen A.M."/>
            <person name="Lu C.W."/>
            <person name="De Luna E."/>
            <person name="Martienssen R.A."/>
            <person name="Minamino N."/>
            <person name="Mizutani M."/>
            <person name="Mizutani M."/>
            <person name="Mochizuki N."/>
            <person name="Monte I."/>
            <person name="Mosher R."/>
            <person name="Nagasaki H."/>
            <person name="Nakagami H."/>
            <person name="Naramoto S."/>
            <person name="Nishitani K."/>
            <person name="Ohtani M."/>
            <person name="Okamoto T."/>
            <person name="Okumura M."/>
            <person name="Phillips J."/>
            <person name="Pollak B."/>
            <person name="Reinders A."/>
            <person name="Rovekamp M."/>
            <person name="Sano R."/>
            <person name="Sawa S."/>
            <person name="Schmid M.W."/>
            <person name="Shirakawa M."/>
            <person name="Solano R."/>
            <person name="Spunde A."/>
            <person name="Suetsugu N."/>
            <person name="Sugano S."/>
            <person name="Sugiyama A."/>
            <person name="Sun R."/>
            <person name="Suzuki Y."/>
            <person name="Takenaka M."/>
            <person name="Takezawa D."/>
            <person name="Tomogane H."/>
            <person name="Tsuzuki M."/>
            <person name="Ueda T."/>
            <person name="Umeda M."/>
            <person name="Ward J.M."/>
            <person name="Watanabe Y."/>
            <person name="Yazaki K."/>
            <person name="Yokoyama R."/>
            <person name="Yoshitake Y."/>
            <person name="Yotsui I."/>
            <person name="Zachgo S."/>
            <person name="Schmutz J."/>
        </authorList>
    </citation>
    <scope>NUCLEOTIDE SEQUENCE [LARGE SCALE GENOMIC DNA]</scope>
    <source>
        <strain evidence="2">Tak-1</strain>
    </source>
</reference>
<organism evidence="1 2">
    <name type="scientific">Marchantia polymorpha</name>
    <name type="common">Common liverwort</name>
    <name type="synonym">Marchantia aquatica</name>
    <dbReference type="NCBI Taxonomy" id="3197"/>
    <lineage>
        <taxon>Eukaryota</taxon>
        <taxon>Viridiplantae</taxon>
        <taxon>Streptophyta</taxon>
        <taxon>Embryophyta</taxon>
        <taxon>Marchantiophyta</taxon>
        <taxon>Marchantiopsida</taxon>
        <taxon>Marchantiidae</taxon>
        <taxon>Marchantiales</taxon>
        <taxon>Marchantiaceae</taxon>
        <taxon>Marchantia</taxon>
    </lineage>
</organism>
<dbReference type="Gramene" id="Mp1g11850.1">
    <property type="protein sequence ID" value="Mp1g11850.1.cds"/>
    <property type="gene ID" value="Mp1g11850"/>
</dbReference>
<dbReference type="Proteomes" id="UP000244005">
    <property type="component" value="Unassembled WGS sequence"/>
</dbReference>
<keyword evidence="2" id="KW-1185">Reference proteome</keyword>
<name>A0A2R6XHA3_MARPO</name>
<protein>
    <submittedName>
        <fullName evidence="1">Uncharacterized protein</fullName>
    </submittedName>
</protein>
<gene>
    <name evidence="1" type="ORF">MARPO_0014s0042</name>
</gene>
<dbReference type="EMBL" id="KZ772686">
    <property type="protein sequence ID" value="PTQ45493.1"/>
    <property type="molecule type" value="Genomic_DNA"/>
</dbReference>
<proteinExistence type="predicted"/>
<evidence type="ECO:0000313" key="1">
    <source>
        <dbReference type="EMBL" id="PTQ45493.1"/>
    </source>
</evidence>
<accession>A0A2R6XHA3</accession>
<evidence type="ECO:0000313" key="2">
    <source>
        <dbReference type="Proteomes" id="UP000244005"/>
    </source>
</evidence>
<dbReference type="AlphaFoldDB" id="A0A2R6XHA3"/>